<dbReference type="PANTHER" id="PTHR44943">
    <property type="entry name" value="CELLULOSE SYNTHASE OPERON PROTEIN C"/>
    <property type="match status" value="1"/>
</dbReference>
<proteinExistence type="predicted"/>
<dbReference type="Pfam" id="PF00515">
    <property type="entry name" value="TPR_1"/>
    <property type="match status" value="1"/>
</dbReference>
<dbReference type="Proteomes" id="UP000017090">
    <property type="component" value="Unassembled WGS sequence"/>
</dbReference>
<sequence>MTILLTTALVSLLTACGAEPQQQAQEQPAAAHVIAPESAAAAQKGQQAYEAFQYDAAIAYYDRALAEDDRNDEALAGKGIALAMRGNETGSQQDKDEALTLIKESLALNADNTAAFYDLALAYKINGQYEEAERWFKKVIEKEPDNTWSYYGIATIYGDLGKADAAVFYLEKAITYGGDAVKDAARSQHHFDAVRSNAAFRELIR</sequence>
<dbReference type="InterPro" id="IPR011990">
    <property type="entry name" value="TPR-like_helical_dom_sf"/>
</dbReference>
<evidence type="ECO:0000256" key="1">
    <source>
        <dbReference type="ARBA" id="ARBA00022737"/>
    </source>
</evidence>
<dbReference type="Pfam" id="PF13181">
    <property type="entry name" value="TPR_8"/>
    <property type="match status" value="1"/>
</dbReference>
<reference evidence="4 5" key="1">
    <citation type="submission" date="2013-09" db="EMBL/GenBank/DDBJ databases">
        <authorList>
            <person name="Durkin A.S."/>
            <person name="Haft D.R."/>
            <person name="McCorrison J."/>
            <person name="Torralba M."/>
            <person name="Gillis M."/>
            <person name="Haft D.H."/>
            <person name="Methe B."/>
            <person name="Sutton G."/>
            <person name="Nelson K.E."/>
        </authorList>
    </citation>
    <scope>NUCLEOTIDE SEQUENCE [LARGE SCALE GENOMIC DNA]</scope>
    <source>
        <strain evidence="4 5">BV3C16-1</strain>
    </source>
</reference>
<keyword evidence="5" id="KW-1185">Reference proteome</keyword>
<comment type="caution">
    <text evidence="4">The sequence shown here is derived from an EMBL/GenBank/DDBJ whole genome shotgun (WGS) entry which is preliminary data.</text>
</comment>
<keyword evidence="1" id="KW-0677">Repeat</keyword>
<evidence type="ECO:0000313" key="4">
    <source>
        <dbReference type="EMBL" id="ERT61011.1"/>
    </source>
</evidence>
<dbReference type="eggNOG" id="COG0457">
    <property type="taxonomic scope" value="Bacteria"/>
</dbReference>
<dbReference type="STRING" id="1111454.HMPREF1250_0615"/>
<dbReference type="RefSeq" id="WP_023053178.1">
    <property type="nucleotide sequence ID" value="NZ_AWXA01000011.1"/>
</dbReference>
<dbReference type="InterPro" id="IPR019734">
    <property type="entry name" value="TPR_rpt"/>
</dbReference>
<gene>
    <name evidence="4" type="ORF">HMPREF1250_0615</name>
</gene>
<dbReference type="SUPFAM" id="SSF48452">
    <property type="entry name" value="TPR-like"/>
    <property type="match status" value="1"/>
</dbReference>
<keyword evidence="2 3" id="KW-0802">TPR repeat</keyword>
<dbReference type="PROSITE" id="PS50293">
    <property type="entry name" value="TPR_REGION"/>
    <property type="match status" value="1"/>
</dbReference>
<dbReference type="SMART" id="SM00028">
    <property type="entry name" value="TPR"/>
    <property type="match status" value="4"/>
</dbReference>
<dbReference type="NCBIfam" id="NF047558">
    <property type="entry name" value="TPR_END_plus"/>
    <property type="match status" value="1"/>
</dbReference>
<dbReference type="EMBL" id="AWXA01000011">
    <property type="protein sequence ID" value="ERT61011.1"/>
    <property type="molecule type" value="Genomic_DNA"/>
</dbReference>
<dbReference type="Gene3D" id="1.25.40.10">
    <property type="entry name" value="Tetratricopeptide repeat domain"/>
    <property type="match status" value="2"/>
</dbReference>
<evidence type="ECO:0000256" key="3">
    <source>
        <dbReference type="PROSITE-ProRule" id="PRU00339"/>
    </source>
</evidence>
<dbReference type="PATRIC" id="fig|1111454.3.peg.707"/>
<feature type="repeat" description="TPR" evidence="3">
    <location>
        <begin position="113"/>
        <end position="146"/>
    </location>
</feature>
<dbReference type="Pfam" id="PF13432">
    <property type="entry name" value="TPR_16"/>
    <property type="match status" value="1"/>
</dbReference>
<accession>U7UNZ3</accession>
<name>U7UNZ3_9FIRM</name>
<dbReference type="PANTHER" id="PTHR44943:SF8">
    <property type="entry name" value="TPR REPEAT-CONTAINING PROTEIN MJ0263"/>
    <property type="match status" value="1"/>
</dbReference>
<dbReference type="AlphaFoldDB" id="U7UNZ3"/>
<evidence type="ECO:0000313" key="5">
    <source>
        <dbReference type="Proteomes" id="UP000017090"/>
    </source>
</evidence>
<dbReference type="PROSITE" id="PS50005">
    <property type="entry name" value="TPR"/>
    <property type="match status" value="1"/>
</dbReference>
<protein>
    <submittedName>
        <fullName evidence="4">Tetratricopeptide repeat protein</fullName>
    </submittedName>
</protein>
<dbReference type="InterPro" id="IPR051685">
    <property type="entry name" value="Ycf3/AcsC/BcsC/TPR_MFPF"/>
</dbReference>
<evidence type="ECO:0000256" key="2">
    <source>
        <dbReference type="ARBA" id="ARBA00022803"/>
    </source>
</evidence>
<organism evidence="4 5">
    <name type="scientific">Megasphaera vaginalis</name>
    <name type="common">ex Srinivasan et al. 2021</name>
    <dbReference type="NCBI Taxonomy" id="1111454"/>
    <lineage>
        <taxon>Bacteria</taxon>
        <taxon>Bacillati</taxon>
        <taxon>Bacillota</taxon>
        <taxon>Negativicutes</taxon>
        <taxon>Veillonellales</taxon>
        <taxon>Veillonellaceae</taxon>
        <taxon>Megasphaera</taxon>
    </lineage>
</organism>